<dbReference type="GO" id="GO:0005886">
    <property type="term" value="C:plasma membrane"/>
    <property type="evidence" value="ECO:0007669"/>
    <property type="project" value="UniProtKB-SubCell"/>
</dbReference>
<keyword evidence="3 6" id="KW-0812">Transmembrane</keyword>
<dbReference type="Pfam" id="PF02690">
    <property type="entry name" value="Na_Pi_cotrans"/>
    <property type="match status" value="2"/>
</dbReference>
<gene>
    <name evidence="7" type="ORF">FBFR_07040</name>
</gene>
<keyword evidence="4 6" id="KW-1133">Transmembrane helix</keyword>
<dbReference type="GO" id="GO:0044341">
    <property type="term" value="P:sodium-dependent phosphate transport"/>
    <property type="evidence" value="ECO:0007669"/>
    <property type="project" value="InterPro"/>
</dbReference>
<evidence type="ECO:0000313" key="7">
    <source>
        <dbReference type="EMBL" id="OAB29187.1"/>
    </source>
</evidence>
<sequence length="560" mass="62071">METFNTILKLGAGVGLFLFAIYLVEESLKNLSGRSFKLFLQRITKNNIGAVVGGTIVTGILQSSSMVSLMVLAFVGAGVFTMKNAMAIILGANLGTTIASWLVATLGFKTNIEAIAYPAVCLGGFLLILFGNRKNIKYVSYFLLGFGLMFIGLSFMKSAMESQVQHFDFAHYASMPLLVFLIIGFLITLIVQSSSVTMALTLSALNAGAIGFPMAAAIVLGGETGTIIKILVSAIGGNASKKRVALGNLFFNVFITAIAFVLLKPILFLITDVIKIKDPLIGLVTFSSLINLLAIVLFLPVLDSFTKFLERFFKNTDSNTAAFIGHASIEEPESALDLFRIEANYFIHNSILFNLELFKINNFDFHKQSDFTAINEKRNYNSKTSEEKYEFLKQLQGELQAFHLKLRAKLNSKQSSELNQLISAVRSSMHAVKSVKDIGSNITNLSHSSKDIKYQFFMHHKKETESLYLKLNELLISEKQSSFEELVSLFDSIQKNYTSALNTFYTEVQLTTIESIDITTVINFNRELFTANKAILMAVKDLLLEEKVAGHFNEIPIYKT</sequence>
<dbReference type="AlphaFoldDB" id="A0A167YAL8"/>
<dbReference type="GO" id="GO:0005436">
    <property type="term" value="F:sodium:phosphate symporter activity"/>
    <property type="evidence" value="ECO:0007669"/>
    <property type="project" value="InterPro"/>
</dbReference>
<feature type="transmembrane region" description="Helical" evidence="6">
    <location>
        <begin position="169"/>
        <end position="190"/>
    </location>
</feature>
<feature type="transmembrane region" description="Helical" evidence="6">
    <location>
        <begin position="244"/>
        <end position="268"/>
    </location>
</feature>
<feature type="transmembrane region" description="Helical" evidence="6">
    <location>
        <begin position="46"/>
        <end position="79"/>
    </location>
</feature>
<dbReference type="Proteomes" id="UP000077164">
    <property type="component" value="Unassembled WGS sequence"/>
</dbReference>
<reference evidence="7 8" key="1">
    <citation type="submission" date="2016-03" db="EMBL/GenBank/DDBJ databases">
        <title>Draft genome sequence of Flavobacterium fryxellicola DSM 16209.</title>
        <authorList>
            <person name="Shin S.-K."/>
            <person name="Yi H."/>
        </authorList>
    </citation>
    <scope>NUCLEOTIDE SEQUENCE [LARGE SCALE GENOMIC DNA]</scope>
    <source>
        <strain evidence="7 8">DSM 16209</strain>
    </source>
</reference>
<comment type="caution">
    <text evidence="7">The sequence shown here is derived from an EMBL/GenBank/DDBJ whole genome shotgun (WGS) entry which is preliminary data.</text>
</comment>
<dbReference type="RefSeq" id="WP_066078795.1">
    <property type="nucleotide sequence ID" value="NZ_FRDK01000002.1"/>
</dbReference>
<comment type="subcellular location">
    <subcellularLocation>
        <location evidence="1">Cell membrane</location>
        <topology evidence="1">Multi-pass membrane protein</topology>
    </subcellularLocation>
</comment>
<feature type="transmembrane region" description="Helical" evidence="6">
    <location>
        <begin position="280"/>
        <end position="302"/>
    </location>
</feature>
<feature type="transmembrane region" description="Helical" evidence="6">
    <location>
        <begin position="115"/>
        <end position="132"/>
    </location>
</feature>
<feature type="transmembrane region" description="Helical" evidence="6">
    <location>
        <begin position="138"/>
        <end position="157"/>
    </location>
</feature>
<organism evidence="7 8">
    <name type="scientific">Flavobacterium fryxellicola</name>
    <dbReference type="NCBI Taxonomy" id="249352"/>
    <lineage>
        <taxon>Bacteria</taxon>
        <taxon>Pseudomonadati</taxon>
        <taxon>Bacteroidota</taxon>
        <taxon>Flavobacteriia</taxon>
        <taxon>Flavobacteriales</taxon>
        <taxon>Flavobacteriaceae</taxon>
        <taxon>Flavobacterium</taxon>
    </lineage>
</organism>
<evidence type="ECO:0000256" key="4">
    <source>
        <dbReference type="ARBA" id="ARBA00022989"/>
    </source>
</evidence>
<dbReference type="InterPro" id="IPR003841">
    <property type="entry name" value="Na/Pi_transpt"/>
</dbReference>
<evidence type="ECO:0000256" key="3">
    <source>
        <dbReference type="ARBA" id="ARBA00022692"/>
    </source>
</evidence>
<name>A0A167YAL8_9FLAO</name>
<dbReference type="NCBIfam" id="NF037997">
    <property type="entry name" value="Na_Pi_symport"/>
    <property type="match status" value="1"/>
</dbReference>
<accession>A0A167YAL8</accession>
<evidence type="ECO:0000256" key="5">
    <source>
        <dbReference type="ARBA" id="ARBA00023136"/>
    </source>
</evidence>
<evidence type="ECO:0000313" key="8">
    <source>
        <dbReference type="Proteomes" id="UP000077164"/>
    </source>
</evidence>
<dbReference type="OrthoDB" id="9763003at2"/>
<protein>
    <recommendedName>
        <fullName evidence="9">Sodium:phosphate symporter</fullName>
    </recommendedName>
</protein>
<feature type="transmembrane region" description="Helical" evidence="6">
    <location>
        <begin position="85"/>
        <end position="108"/>
    </location>
</feature>
<dbReference type="EMBL" id="LVJE01000010">
    <property type="protein sequence ID" value="OAB29187.1"/>
    <property type="molecule type" value="Genomic_DNA"/>
</dbReference>
<evidence type="ECO:0008006" key="9">
    <source>
        <dbReference type="Google" id="ProtNLM"/>
    </source>
</evidence>
<proteinExistence type="predicted"/>
<keyword evidence="2" id="KW-1003">Cell membrane</keyword>
<evidence type="ECO:0000256" key="2">
    <source>
        <dbReference type="ARBA" id="ARBA00022475"/>
    </source>
</evidence>
<evidence type="ECO:0000256" key="6">
    <source>
        <dbReference type="SAM" id="Phobius"/>
    </source>
</evidence>
<evidence type="ECO:0000256" key="1">
    <source>
        <dbReference type="ARBA" id="ARBA00004651"/>
    </source>
</evidence>
<dbReference type="PANTHER" id="PTHR10010">
    <property type="entry name" value="SOLUTE CARRIER FAMILY 34 SODIUM PHOSPHATE , MEMBER 2-RELATED"/>
    <property type="match status" value="1"/>
</dbReference>
<dbReference type="STRING" id="249352.SAMN05444395_10223"/>
<keyword evidence="8" id="KW-1185">Reference proteome</keyword>
<dbReference type="PANTHER" id="PTHR10010:SF46">
    <property type="entry name" value="SODIUM-DEPENDENT PHOSPHATE TRANSPORT PROTEIN 2B"/>
    <property type="match status" value="1"/>
</dbReference>
<keyword evidence="5 6" id="KW-0472">Membrane</keyword>
<feature type="transmembrane region" description="Helical" evidence="6">
    <location>
        <begin position="6"/>
        <end position="25"/>
    </location>
</feature>